<feature type="transmembrane region" description="Helical" evidence="6">
    <location>
        <begin position="352"/>
        <end position="372"/>
    </location>
</feature>
<feature type="transmembrane region" description="Helical" evidence="6">
    <location>
        <begin position="172"/>
        <end position="194"/>
    </location>
</feature>
<evidence type="ECO:0000256" key="6">
    <source>
        <dbReference type="SAM" id="Phobius"/>
    </source>
</evidence>
<feature type="transmembrane region" description="Helical" evidence="6">
    <location>
        <begin position="393"/>
        <end position="413"/>
    </location>
</feature>
<evidence type="ECO:0000259" key="7">
    <source>
        <dbReference type="PROSITE" id="PS50850"/>
    </source>
</evidence>
<evidence type="ECO:0000313" key="9">
    <source>
        <dbReference type="Proteomes" id="UP001430848"/>
    </source>
</evidence>
<proteinExistence type="predicted"/>
<feature type="transmembrane region" description="Helical" evidence="6">
    <location>
        <begin position="419"/>
        <end position="444"/>
    </location>
</feature>
<dbReference type="CDD" id="cd17323">
    <property type="entry name" value="MFS_Tpo1_MDR_like"/>
    <property type="match status" value="1"/>
</dbReference>
<keyword evidence="2 6" id="KW-0812">Transmembrane</keyword>
<dbReference type="PROSITE" id="PS00216">
    <property type="entry name" value="SUGAR_TRANSPORT_1"/>
    <property type="match status" value="1"/>
</dbReference>
<dbReference type="Proteomes" id="UP001430848">
    <property type="component" value="Unassembled WGS sequence"/>
</dbReference>
<evidence type="ECO:0000256" key="3">
    <source>
        <dbReference type="ARBA" id="ARBA00022989"/>
    </source>
</evidence>
<keyword evidence="3 6" id="KW-1133">Transmembrane helix</keyword>
<dbReference type="InterPro" id="IPR005829">
    <property type="entry name" value="Sugar_transporter_CS"/>
</dbReference>
<sequence length="521" mass="57030">MQPQANQALPQGLENNEKVGAEVVRNSDLEQQNTGGVTQSSDNVDIREEAVSNESSTYLVTFGLDDTENPLNWSTKLKWGVTAAVSGTGFLRIMVSTMMAPAINTIAEELHMSTTESTMALSVYLLATAFGPMVIGPLSEVYGRRPIFHFTNIWFLVWNLVCGFANSKGLLIAARLLAGFGASAVYSMAFGVLGDVWSAKQRGRSLSMYLLVPLTGAAIGPIVGGFIVQYSPWRWMFWATTILQCLLELCSFLMFRESYAPVLLRRRAERLRAETGNPRFHAEIEMRESGRSAAWKISRSLSRPIRLLAFHPIIQIQAILSGLNYGLLYFALASFSSLYVSAYGEAVATSGLHYIAICAGEMAGAQLCGPLMDYAYARLTSRTGEAHVPELRVPLLLPGALFTPVGFLIYGWAAQHRLHWLVVDVGAALLSLGMQVFGTTLYAYVMDAYPEHISSASAATQLLRSLLAFAFPLFSDSMYEALGYGWGNSLLAFLSIGITLPAIGILWRFGAKLRAKQQSSY</sequence>
<dbReference type="InterPro" id="IPR036259">
    <property type="entry name" value="MFS_trans_sf"/>
</dbReference>
<feature type="compositionally biased region" description="Polar residues" evidence="5">
    <location>
        <begin position="29"/>
        <end position="43"/>
    </location>
</feature>
<dbReference type="PANTHER" id="PTHR23502:SF60">
    <property type="entry name" value="MAJOR FACILITATOR SUPERFAMILY (MFS) PROFILE DOMAIN-CONTAINING PROTEIN-RELATED"/>
    <property type="match status" value="1"/>
</dbReference>
<feature type="transmembrane region" description="Helical" evidence="6">
    <location>
        <begin position="456"/>
        <end position="474"/>
    </location>
</feature>
<evidence type="ECO:0000256" key="1">
    <source>
        <dbReference type="ARBA" id="ARBA00004141"/>
    </source>
</evidence>
<dbReference type="Gene3D" id="1.20.1250.20">
    <property type="entry name" value="MFS general substrate transporter like domains"/>
    <property type="match status" value="1"/>
</dbReference>
<evidence type="ECO:0000256" key="2">
    <source>
        <dbReference type="ARBA" id="ARBA00022692"/>
    </source>
</evidence>
<dbReference type="EMBL" id="JAKNSF020000089">
    <property type="protein sequence ID" value="KAK7718092.1"/>
    <property type="molecule type" value="Genomic_DNA"/>
</dbReference>
<evidence type="ECO:0000256" key="4">
    <source>
        <dbReference type="ARBA" id="ARBA00023136"/>
    </source>
</evidence>
<feature type="region of interest" description="Disordered" evidence="5">
    <location>
        <begin position="1"/>
        <end position="20"/>
    </location>
</feature>
<accession>A0ABR1NWJ9</accession>
<feature type="transmembrane region" description="Helical" evidence="6">
    <location>
        <begin position="119"/>
        <end position="135"/>
    </location>
</feature>
<reference evidence="8 9" key="1">
    <citation type="submission" date="2024-02" db="EMBL/GenBank/DDBJ databases">
        <title>De novo assembly and annotation of 12 fungi associated with fruit tree decline syndrome in Ontario, Canada.</title>
        <authorList>
            <person name="Sulman M."/>
            <person name="Ellouze W."/>
            <person name="Ilyukhin E."/>
        </authorList>
    </citation>
    <scope>NUCLEOTIDE SEQUENCE [LARGE SCALE GENOMIC DNA]</scope>
    <source>
        <strain evidence="8 9">M169</strain>
    </source>
</reference>
<name>A0ABR1NWJ9_DIAER</name>
<feature type="transmembrane region" description="Helical" evidence="6">
    <location>
        <begin position="206"/>
        <end position="229"/>
    </location>
</feature>
<dbReference type="PROSITE" id="PS50850">
    <property type="entry name" value="MFS"/>
    <property type="match status" value="1"/>
</dbReference>
<dbReference type="PANTHER" id="PTHR23502">
    <property type="entry name" value="MAJOR FACILITATOR SUPERFAMILY"/>
    <property type="match status" value="1"/>
</dbReference>
<feature type="transmembrane region" description="Helical" evidence="6">
    <location>
        <begin position="486"/>
        <end position="507"/>
    </location>
</feature>
<feature type="region of interest" description="Disordered" evidence="5">
    <location>
        <begin position="25"/>
        <end position="44"/>
    </location>
</feature>
<dbReference type="InterPro" id="IPR020846">
    <property type="entry name" value="MFS_dom"/>
</dbReference>
<evidence type="ECO:0000256" key="5">
    <source>
        <dbReference type="SAM" id="MobiDB-lite"/>
    </source>
</evidence>
<evidence type="ECO:0000313" key="8">
    <source>
        <dbReference type="EMBL" id="KAK7718092.1"/>
    </source>
</evidence>
<feature type="transmembrane region" description="Helical" evidence="6">
    <location>
        <begin position="235"/>
        <end position="255"/>
    </location>
</feature>
<dbReference type="SUPFAM" id="SSF103473">
    <property type="entry name" value="MFS general substrate transporter"/>
    <property type="match status" value="1"/>
</dbReference>
<dbReference type="InterPro" id="IPR011701">
    <property type="entry name" value="MFS"/>
</dbReference>
<gene>
    <name evidence="8" type="primary">MFS2_2</name>
    <name evidence="8" type="ORF">SLS63_010575</name>
</gene>
<feature type="domain" description="Major facilitator superfamily (MFS) profile" evidence="7">
    <location>
        <begin position="81"/>
        <end position="514"/>
    </location>
</feature>
<organism evidence="8 9">
    <name type="scientific">Diaporthe eres</name>
    <name type="common">Phomopsis oblonga</name>
    <dbReference type="NCBI Taxonomy" id="83184"/>
    <lineage>
        <taxon>Eukaryota</taxon>
        <taxon>Fungi</taxon>
        <taxon>Dikarya</taxon>
        <taxon>Ascomycota</taxon>
        <taxon>Pezizomycotina</taxon>
        <taxon>Sordariomycetes</taxon>
        <taxon>Sordariomycetidae</taxon>
        <taxon>Diaporthales</taxon>
        <taxon>Diaporthaceae</taxon>
        <taxon>Diaporthe</taxon>
        <taxon>Diaporthe eres species complex</taxon>
    </lineage>
</organism>
<keyword evidence="9" id="KW-1185">Reference proteome</keyword>
<keyword evidence="4 6" id="KW-0472">Membrane</keyword>
<protein>
    <submittedName>
        <fullName evidence="8">MFS siderochrome iron transporter 1</fullName>
    </submittedName>
</protein>
<comment type="subcellular location">
    <subcellularLocation>
        <location evidence="1">Membrane</location>
        <topology evidence="1">Multi-pass membrane protein</topology>
    </subcellularLocation>
</comment>
<dbReference type="Pfam" id="PF07690">
    <property type="entry name" value="MFS_1"/>
    <property type="match status" value="1"/>
</dbReference>
<feature type="transmembrane region" description="Helical" evidence="6">
    <location>
        <begin position="307"/>
        <end position="332"/>
    </location>
</feature>
<comment type="caution">
    <text evidence="8">The sequence shown here is derived from an EMBL/GenBank/DDBJ whole genome shotgun (WGS) entry which is preliminary data.</text>
</comment>